<dbReference type="InterPro" id="IPR002035">
    <property type="entry name" value="VWF_A"/>
</dbReference>
<dbReference type="PROSITE" id="PS50234">
    <property type="entry name" value="VWFA"/>
    <property type="match status" value="1"/>
</dbReference>
<feature type="transmembrane region" description="Helical" evidence="5">
    <location>
        <begin position="57"/>
        <end position="78"/>
    </location>
</feature>
<evidence type="ECO:0000256" key="1">
    <source>
        <dbReference type="ARBA" id="ARBA00022475"/>
    </source>
</evidence>
<evidence type="ECO:0000313" key="7">
    <source>
        <dbReference type="EMBL" id="SKB66909.1"/>
    </source>
</evidence>
<dbReference type="Gene3D" id="3.40.50.410">
    <property type="entry name" value="von Willebrand factor, type A domain"/>
    <property type="match status" value="1"/>
</dbReference>
<evidence type="ECO:0000256" key="5">
    <source>
        <dbReference type="SAM" id="Phobius"/>
    </source>
</evidence>
<proteinExistence type="predicted"/>
<dbReference type="InterPro" id="IPR050768">
    <property type="entry name" value="UPF0353/GerABKA_families"/>
</dbReference>
<dbReference type="Pfam" id="PF13519">
    <property type="entry name" value="VWA_2"/>
    <property type="match status" value="1"/>
</dbReference>
<evidence type="ECO:0000256" key="2">
    <source>
        <dbReference type="ARBA" id="ARBA00022692"/>
    </source>
</evidence>
<feature type="domain" description="VWFA" evidence="6">
    <location>
        <begin position="91"/>
        <end position="290"/>
    </location>
</feature>
<dbReference type="AlphaFoldDB" id="A0A1T5D5F3"/>
<sequence length="335" mass="37509">MDFYLDNYWYVLLFLLLPVIGLLLFSFLKWKKKKRELFAEAQFRDQLFAKTSRFSKLFPGLFFLAILFLIFAMIDLLGGKQEIKTQQKMNNVIFLLDVSNSMNAQDIQPSRLQQAKDIIINSFPKMNNDRVGIIVFAGEANSIMPLTTDYNAAESYITGIETSVVQTQGTDFLKAMQMAVKKFKSIPKGARKVVMISDGENNEENESAAIKLANQEGISVSTIGIGGEQGAPVPEYYYGQLMGYKTSMSGETVMTKLETKALKNLASSTDGSYIDGNDLDAAVAKLSDVLKKSTNSNTSYISSQSAEHYYQYFLGVSIALFLLIYLFNPKRDLNI</sequence>
<evidence type="ECO:0000313" key="8">
    <source>
        <dbReference type="Proteomes" id="UP000191112"/>
    </source>
</evidence>
<dbReference type="SMART" id="SM00327">
    <property type="entry name" value="VWA"/>
    <property type="match status" value="1"/>
</dbReference>
<feature type="transmembrane region" description="Helical" evidence="5">
    <location>
        <begin position="7"/>
        <end position="28"/>
    </location>
</feature>
<reference evidence="7 8" key="1">
    <citation type="submission" date="2017-02" db="EMBL/GenBank/DDBJ databases">
        <authorList>
            <person name="Peterson S.W."/>
        </authorList>
    </citation>
    <scope>NUCLEOTIDE SEQUENCE [LARGE SCALE GENOMIC DNA]</scope>
    <source>
        <strain evidence="7 8">DSM 22323</strain>
    </source>
</reference>
<organism evidence="7 8">
    <name type="scientific">Soonwooa buanensis</name>
    <dbReference type="NCBI Taxonomy" id="619805"/>
    <lineage>
        <taxon>Bacteria</taxon>
        <taxon>Pseudomonadati</taxon>
        <taxon>Bacteroidota</taxon>
        <taxon>Flavobacteriia</taxon>
        <taxon>Flavobacteriales</taxon>
        <taxon>Weeksellaceae</taxon>
        <taxon>Chryseobacterium group</taxon>
        <taxon>Soonwooa</taxon>
    </lineage>
</organism>
<keyword evidence="4 5" id="KW-0472">Membrane</keyword>
<name>A0A1T5D5F3_9FLAO</name>
<dbReference type="SUPFAM" id="SSF53300">
    <property type="entry name" value="vWA-like"/>
    <property type="match status" value="1"/>
</dbReference>
<dbReference type="OrthoDB" id="6206554at2"/>
<evidence type="ECO:0000259" key="6">
    <source>
        <dbReference type="PROSITE" id="PS50234"/>
    </source>
</evidence>
<dbReference type="STRING" id="619805.SAMN05660477_00649"/>
<keyword evidence="3 5" id="KW-1133">Transmembrane helix</keyword>
<evidence type="ECO:0000256" key="3">
    <source>
        <dbReference type="ARBA" id="ARBA00022989"/>
    </source>
</evidence>
<gene>
    <name evidence="7" type="ORF">SAMN05660477_00649</name>
</gene>
<dbReference type="RefSeq" id="WP_079665910.1">
    <property type="nucleotide sequence ID" value="NZ_FUYZ01000001.1"/>
</dbReference>
<evidence type="ECO:0000256" key="4">
    <source>
        <dbReference type="ARBA" id="ARBA00023136"/>
    </source>
</evidence>
<keyword evidence="2 5" id="KW-0812">Transmembrane</keyword>
<dbReference type="Proteomes" id="UP000191112">
    <property type="component" value="Unassembled WGS sequence"/>
</dbReference>
<dbReference type="PANTHER" id="PTHR22550:SF5">
    <property type="entry name" value="LEUCINE ZIPPER PROTEIN 4"/>
    <property type="match status" value="1"/>
</dbReference>
<keyword evidence="8" id="KW-1185">Reference proteome</keyword>
<dbReference type="PANTHER" id="PTHR22550">
    <property type="entry name" value="SPORE GERMINATION PROTEIN"/>
    <property type="match status" value="1"/>
</dbReference>
<accession>A0A1T5D5F3</accession>
<feature type="transmembrane region" description="Helical" evidence="5">
    <location>
        <begin position="309"/>
        <end position="327"/>
    </location>
</feature>
<dbReference type="EMBL" id="FUYZ01000001">
    <property type="protein sequence ID" value="SKB66909.1"/>
    <property type="molecule type" value="Genomic_DNA"/>
</dbReference>
<keyword evidence="1" id="KW-1003">Cell membrane</keyword>
<dbReference type="InterPro" id="IPR036465">
    <property type="entry name" value="vWFA_dom_sf"/>
</dbReference>
<protein>
    <submittedName>
        <fullName evidence="7">Ca-activated chloride channel family protein</fullName>
    </submittedName>
</protein>